<evidence type="ECO:0000259" key="2">
    <source>
        <dbReference type="Pfam" id="PF09664"/>
    </source>
</evidence>
<dbReference type="Pfam" id="PF09664">
    <property type="entry name" value="DUF2399"/>
    <property type="match status" value="1"/>
</dbReference>
<dbReference type="InterPro" id="IPR024466">
    <property type="entry name" value="CHP02679_N"/>
</dbReference>
<name>A0A398CK00_9BURK</name>
<reference evidence="4 5" key="1">
    <citation type="submission" date="2018-09" db="EMBL/GenBank/DDBJ databases">
        <title>Draft genome of Simplicispira sp. NY-02.</title>
        <authorList>
            <person name="Im W.T."/>
        </authorList>
    </citation>
    <scope>NUCLEOTIDE SEQUENCE [LARGE SCALE GENOMIC DNA]</scope>
    <source>
        <strain evidence="4 5">NY-02</strain>
    </source>
</reference>
<protein>
    <submittedName>
        <fullName evidence="4">TIGR02679 family protein</fullName>
    </submittedName>
</protein>
<feature type="domain" description="DUF2399" evidence="2">
    <location>
        <begin position="246"/>
        <end position="398"/>
    </location>
</feature>
<gene>
    <name evidence="4" type="ORF">D3F03_02505</name>
</gene>
<feature type="domain" description="Conserved hypothetical protein CHP02679 N terminus" evidence="3">
    <location>
        <begin position="18"/>
        <end position="230"/>
    </location>
</feature>
<dbReference type="AlphaFoldDB" id="A0A398CK00"/>
<comment type="caution">
    <text evidence="4">The sequence shown here is derived from an EMBL/GenBank/DDBJ whole genome shotgun (WGS) entry which is preliminary data.</text>
</comment>
<feature type="region of interest" description="Disordered" evidence="1">
    <location>
        <begin position="178"/>
        <end position="203"/>
    </location>
</feature>
<dbReference type="InterPro" id="IPR013495">
    <property type="entry name" value="CHP02679"/>
</dbReference>
<dbReference type="NCBIfam" id="TIGR02679">
    <property type="entry name" value="TIGR02679 family protein"/>
    <property type="match status" value="1"/>
</dbReference>
<dbReference type="Pfam" id="PF11796">
    <property type="entry name" value="DUF3323"/>
    <property type="match status" value="1"/>
</dbReference>
<dbReference type="OrthoDB" id="8188786at2"/>
<sequence>MRQHFERHGRTPEKSGFHLTKLSAVEYEALALLIGLPPRSTQSVRIDIARFDAALQHAGMANSLHEALEMLDGPIVNRAEAKAELQSRWSSVTDGQGLHPSLQAWLQGASAVGLLKRVSKQETQTAHLLLQQAHVVLLRLPAQGLTRAQLAAEVLGNAHALDTGQAVASVVLAVLQHGASTDEQEQPPSEEATEEADGARRPNERVRDIWARSGVLVNELARPALFLNLPVRTPSNTLAAPGEPGYLSLRRLVRTPPDWDVADQIIYVCENPNIVSIAADQLGAACAPLVCTDGMPAAAQRVLLKKLSDAGAKLLYHGDFDWAGIHIANNVMKLCDARSWRFGAEDYLQAVKSLAPKERDLEVVRIAASWDFALVESMRLKGVAIAEEAVVSQLVGDLRHPL</sequence>
<evidence type="ECO:0000313" key="5">
    <source>
        <dbReference type="Proteomes" id="UP000266302"/>
    </source>
</evidence>
<evidence type="ECO:0000259" key="3">
    <source>
        <dbReference type="Pfam" id="PF11796"/>
    </source>
</evidence>
<evidence type="ECO:0000313" key="4">
    <source>
        <dbReference type="EMBL" id="RIE00081.1"/>
    </source>
</evidence>
<evidence type="ECO:0000256" key="1">
    <source>
        <dbReference type="SAM" id="MobiDB-lite"/>
    </source>
</evidence>
<dbReference type="EMBL" id="QXJC01000001">
    <property type="protein sequence ID" value="RIE00081.1"/>
    <property type="molecule type" value="Genomic_DNA"/>
</dbReference>
<keyword evidence="5" id="KW-1185">Reference proteome</keyword>
<accession>A0A398CK00</accession>
<organism evidence="4 5">
    <name type="scientific">Simplicispira hankyongi</name>
    <dbReference type="NCBI Taxonomy" id="2315688"/>
    <lineage>
        <taxon>Bacteria</taxon>
        <taxon>Pseudomonadati</taxon>
        <taxon>Pseudomonadota</taxon>
        <taxon>Betaproteobacteria</taxon>
        <taxon>Burkholderiales</taxon>
        <taxon>Comamonadaceae</taxon>
        <taxon>Simplicispira</taxon>
    </lineage>
</organism>
<dbReference type="InterPro" id="IPR024465">
    <property type="entry name" value="DUF2399"/>
</dbReference>
<proteinExistence type="predicted"/>
<dbReference type="Proteomes" id="UP000266302">
    <property type="component" value="Unassembled WGS sequence"/>
</dbReference>